<evidence type="ECO:0008006" key="2">
    <source>
        <dbReference type="Google" id="ProtNLM"/>
    </source>
</evidence>
<dbReference type="Gene3D" id="3.30.420.130">
    <property type="entry name" value="Dinitrogenase iron-molybdenum cofactor biosynthesis domain"/>
    <property type="match status" value="1"/>
</dbReference>
<accession>A0A6S6TR65</accession>
<evidence type="ECO:0000313" key="1">
    <source>
        <dbReference type="EMBL" id="CAA6821785.1"/>
    </source>
</evidence>
<name>A0A6S6TR65_9BACT</name>
<dbReference type="EMBL" id="CACVAS010000117">
    <property type="protein sequence ID" value="CAA6821785.1"/>
    <property type="molecule type" value="Genomic_DNA"/>
</dbReference>
<dbReference type="InterPro" id="IPR036105">
    <property type="entry name" value="DiNase_FeMo-co_biosyn_sf"/>
</dbReference>
<gene>
    <name evidence="1" type="ORF">HELGO_WM709</name>
</gene>
<dbReference type="AlphaFoldDB" id="A0A6S6TR65"/>
<reference evidence="1" key="1">
    <citation type="submission" date="2020-01" db="EMBL/GenBank/DDBJ databases">
        <authorList>
            <person name="Meier V. D."/>
            <person name="Meier V D."/>
        </authorList>
    </citation>
    <scope>NUCLEOTIDE SEQUENCE</scope>
    <source>
        <strain evidence="1">HLG_WM_MAG_01</strain>
    </source>
</reference>
<sequence length="119" mass="13867">MLLIPLEKDATTIASRFRKADMFVFIDTQTGIVFQENHFKTDKSKLFFENFKHYDVDTLYVKELGYNTYLKLHALGVQVSIIPKDVLLYTHIDPTQLTPINHENAKIFCTLGHHEKEHS</sequence>
<proteinExistence type="predicted"/>
<organism evidence="1">
    <name type="scientific">uncultured Sulfurovum sp</name>
    <dbReference type="NCBI Taxonomy" id="269237"/>
    <lineage>
        <taxon>Bacteria</taxon>
        <taxon>Pseudomonadati</taxon>
        <taxon>Campylobacterota</taxon>
        <taxon>Epsilonproteobacteria</taxon>
        <taxon>Campylobacterales</taxon>
        <taxon>Sulfurovaceae</taxon>
        <taxon>Sulfurovum</taxon>
        <taxon>environmental samples</taxon>
    </lineage>
</organism>
<dbReference type="SUPFAM" id="SSF53146">
    <property type="entry name" value="Nitrogenase accessory factor-like"/>
    <property type="match status" value="1"/>
</dbReference>
<protein>
    <recommendedName>
        <fullName evidence="2">Dinitrogenase iron-molybdenum cofactor biosynthesis domain-containing protein</fullName>
    </recommendedName>
</protein>